<evidence type="ECO:0000256" key="1">
    <source>
        <dbReference type="SAM" id="MobiDB-lite"/>
    </source>
</evidence>
<organism evidence="8 9">
    <name type="scientific">Sorangium atrum</name>
    <dbReference type="NCBI Taxonomy" id="2995308"/>
    <lineage>
        <taxon>Bacteria</taxon>
        <taxon>Pseudomonadati</taxon>
        <taxon>Myxococcota</taxon>
        <taxon>Polyangia</taxon>
        <taxon>Polyangiales</taxon>
        <taxon>Polyangiaceae</taxon>
        <taxon>Sorangium</taxon>
    </lineage>
</organism>
<protein>
    <submittedName>
        <fullName evidence="8">DUF1592 domain-containing protein</fullName>
    </submittedName>
</protein>
<feature type="domain" description="DUF1588" evidence="5">
    <location>
        <begin position="387"/>
        <end position="485"/>
    </location>
</feature>
<evidence type="ECO:0000259" key="3">
    <source>
        <dbReference type="Pfam" id="PF07624"/>
    </source>
</evidence>
<keyword evidence="9" id="KW-1185">Reference proteome</keyword>
<feature type="domain" description="DUF1587" evidence="4">
    <location>
        <begin position="80"/>
        <end position="143"/>
    </location>
</feature>
<feature type="compositionally biased region" description="Gly residues" evidence="1">
    <location>
        <begin position="58"/>
        <end position="67"/>
    </location>
</feature>
<comment type="caution">
    <text evidence="8">The sequence shown here is derived from an EMBL/GenBank/DDBJ whole genome shotgun (WGS) entry which is preliminary data.</text>
</comment>
<keyword evidence="2" id="KW-0472">Membrane</keyword>
<feature type="domain" description="DUF1592" evidence="6">
    <location>
        <begin position="242"/>
        <end position="370"/>
    </location>
</feature>
<evidence type="ECO:0000313" key="9">
    <source>
        <dbReference type="Proteomes" id="UP001217485"/>
    </source>
</evidence>
<accession>A0ABT5BU93</accession>
<evidence type="ECO:0000259" key="4">
    <source>
        <dbReference type="Pfam" id="PF07626"/>
    </source>
</evidence>
<evidence type="ECO:0000313" key="8">
    <source>
        <dbReference type="EMBL" id="MDC0677731.1"/>
    </source>
</evidence>
<evidence type="ECO:0000259" key="6">
    <source>
        <dbReference type="Pfam" id="PF07631"/>
    </source>
</evidence>
<gene>
    <name evidence="8" type="ORF">POL72_08240</name>
</gene>
<feature type="domain" description="DUF1595" evidence="7">
    <location>
        <begin position="168"/>
        <end position="229"/>
    </location>
</feature>
<dbReference type="Pfam" id="PF07627">
    <property type="entry name" value="PSCyt3"/>
    <property type="match status" value="1"/>
</dbReference>
<proteinExistence type="predicted"/>
<dbReference type="InterPro" id="IPR011478">
    <property type="entry name" value="DUF1585"/>
</dbReference>
<dbReference type="InterPro" id="IPR013039">
    <property type="entry name" value="DUF1588"/>
</dbReference>
<dbReference type="InterPro" id="IPR013036">
    <property type="entry name" value="DUF1587"/>
</dbReference>
<dbReference type="Pfam" id="PF07626">
    <property type="entry name" value="PSD3"/>
    <property type="match status" value="1"/>
</dbReference>
<evidence type="ECO:0000256" key="2">
    <source>
        <dbReference type="SAM" id="Phobius"/>
    </source>
</evidence>
<sequence>MQTFETPESPPRERSGVRRSLCRLLGSMVLLALPMACIGEIGAGSPDGATPGVNTPGDGAGDPGTGAPGVAPDKANTVLRRLNRAEYNNTVRDLLGTSRRPADKLPSDETVDGFDTVGEGLSLSLQHLESLEQAATELIDELFGLPAGDARRRDVLSCQLQAGSEETCARQILSAFARRAFRRPVSEGEISGLLQLARKVSDAGNGYDEGLKAALRSILLSPHFLYMVEKAPAVPPGESAPLGDHELATRLSYFLWSSMPDAALFAAAEAGGLADDSAKLAAEVERMLTDGKAVALTENFVGQWLTLRRLALVEPDPKTFPDYDVELRNAAVRETELFFRELLNGNAAIETLLTADFTFVNQRLGQHYGMPVSGSEFLRVSLAGTERVGLLSHASFLMANSHPGFTSPTKRGAWVLEQLLCSPPPPVPPDLMIDPLAAPAAGETVREKLEAHRAEPRCAGCHALMDPIGLGLEDFDAIGGYRDSEDASGVLQGTSFSGVRELAALLSQDARLQSCFAQQLLTYAVGRSFHSAGGHAYAEGVVQGARAAGQQGVLDLLNAVVKSDAFRTRRGE</sequence>
<keyword evidence="2" id="KW-0812">Transmembrane</keyword>
<dbReference type="InterPro" id="IPR013043">
    <property type="entry name" value="DUF1595"/>
</dbReference>
<dbReference type="Pfam" id="PF07631">
    <property type="entry name" value="PSD4"/>
    <property type="match status" value="1"/>
</dbReference>
<name>A0ABT5BU93_9BACT</name>
<feature type="region of interest" description="Disordered" evidence="1">
    <location>
        <begin position="48"/>
        <end position="71"/>
    </location>
</feature>
<dbReference type="InterPro" id="IPR013042">
    <property type="entry name" value="DUF1592"/>
</dbReference>
<dbReference type="Pfam" id="PF07637">
    <property type="entry name" value="PSD5"/>
    <property type="match status" value="1"/>
</dbReference>
<dbReference type="RefSeq" id="WP_272094484.1">
    <property type="nucleotide sequence ID" value="NZ_JAQNDK010000001.1"/>
</dbReference>
<reference evidence="8 9" key="1">
    <citation type="submission" date="2023-01" db="EMBL/GenBank/DDBJ databases">
        <title>Minimal conservation of predation-associated metabolite biosynthetic gene clusters underscores biosynthetic potential of Myxococcota including descriptions for ten novel species: Archangium lansinium sp. nov., Myxococcus landrumus sp. nov., Nannocystis bai.</title>
        <authorList>
            <person name="Ahearne A."/>
            <person name="Stevens C."/>
            <person name="Dowd S."/>
        </authorList>
    </citation>
    <scope>NUCLEOTIDE SEQUENCE [LARGE SCALE GENOMIC DNA]</scope>
    <source>
        <strain evidence="8 9">WIWO2</strain>
    </source>
</reference>
<keyword evidence="2" id="KW-1133">Transmembrane helix</keyword>
<evidence type="ECO:0000259" key="5">
    <source>
        <dbReference type="Pfam" id="PF07627"/>
    </source>
</evidence>
<dbReference type="EMBL" id="JAQNDK010000001">
    <property type="protein sequence ID" value="MDC0677731.1"/>
    <property type="molecule type" value="Genomic_DNA"/>
</dbReference>
<dbReference type="Proteomes" id="UP001217485">
    <property type="component" value="Unassembled WGS sequence"/>
</dbReference>
<feature type="domain" description="DUF1585" evidence="3">
    <location>
        <begin position="492"/>
        <end position="566"/>
    </location>
</feature>
<dbReference type="Pfam" id="PF07624">
    <property type="entry name" value="PSD2"/>
    <property type="match status" value="1"/>
</dbReference>
<evidence type="ECO:0000259" key="7">
    <source>
        <dbReference type="Pfam" id="PF07637"/>
    </source>
</evidence>
<feature type="transmembrane region" description="Helical" evidence="2">
    <location>
        <begin position="21"/>
        <end position="43"/>
    </location>
</feature>